<keyword evidence="2 7" id="KW-0812">Transmembrane</keyword>
<dbReference type="GO" id="GO:0005524">
    <property type="term" value="F:ATP binding"/>
    <property type="evidence" value="ECO:0007669"/>
    <property type="project" value="UniProtKB-KW"/>
</dbReference>
<dbReference type="Pfam" id="PF00664">
    <property type="entry name" value="ABC_membrane"/>
    <property type="match status" value="1"/>
</dbReference>
<dbReference type="InterPro" id="IPR027417">
    <property type="entry name" value="P-loop_NTPase"/>
</dbReference>
<dbReference type="InterPro" id="IPR003593">
    <property type="entry name" value="AAA+_ATPase"/>
</dbReference>
<gene>
    <name evidence="10" type="ORF">L2W38_06580</name>
</gene>
<dbReference type="EMBL" id="JAKGUD010000005">
    <property type="protein sequence ID" value="MCF4142476.1"/>
    <property type="molecule type" value="Genomic_DNA"/>
</dbReference>
<evidence type="ECO:0000256" key="1">
    <source>
        <dbReference type="ARBA" id="ARBA00004651"/>
    </source>
</evidence>
<dbReference type="PANTHER" id="PTHR24221">
    <property type="entry name" value="ATP-BINDING CASSETTE SUB-FAMILY B"/>
    <property type="match status" value="1"/>
</dbReference>
<dbReference type="PROSITE" id="PS50929">
    <property type="entry name" value="ABC_TM1F"/>
    <property type="match status" value="1"/>
</dbReference>
<evidence type="ECO:0000256" key="2">
    <source>
        <dbReference type="ARBA" id="ARBA00022692"/>
    </source>
</evidence>
<feature type="transmembrane region" description="Helical" evidence="7">
    <location>
        <begin position="20"/>
        <end position="45"/>
    </location>
</feature>
<reference evidence="10 11" key="1">
    <citation type="submission" date="2022-01" db="EMBL/GenBank/DDBJ databases">
        <title>Dethiosulfovibrio faecalis sp. nov., a novel proteolytic, non-sulfur-reducing bacterium isolated from a marine aquaculture solid waste bioreactor.</title>
        <authorList>
            <person name="Grabowski S."/>
            <person name="Apolinario E."/>
            <person name="Schneider N."/>
            <person name="Marshall C.W."/>
            <person name="Sowers K.R."/>
        </authorList>
    </citation>
    <scope>NUCLEOTIDE SEQUENCE [LARGE SCALE GENOMIC DNA]</scope>
    <source>
        <strain evidence="10 11">DSM 12537</strain>
    </source>
</reference>
<feature type="transmembrane region" description="Helical" evidence="7">
    <location>
        <begin position="137"/>
        <end position="158"/>
    </location>
</feature>
<dbReference type="InterPro" id="IPR036640">
    <property type="entry name" value="ABC1_TM_sf"/>
</dbReference>
<feature type="transmembrane region" description="Helical" evidence="7">
    <location>
        <begin position="164"/>
        <end position="184"/>
    </location>
</feature>
<evidence type="ECO:0000256" key="4">
    <source>
        <dbReference type="ARBA" id="ARBA00022840"/>
    </source>
</evidence>
<comment type="subcellular location">
    <subcellularLocation>
        <location evidence="1">Cell membrane</location>
        <topology evidence="1">Multi-pass membrane protein</topology>
    </subcellularLocation>
</comment>
<feature type="transmembrane region" description="Helical" evidence="7">
    <location>
        <begin position="57"/>
        <end position="76"/>
    </location>
</feature>
<dbReference type="PANTHER" id="PTHR24221:SF397">
    <property type="entry name" value="ABC TRANSPORTER, ATP-BINDING TRANSMEMBRANE PROTEIN"/>
    <property type="match status" value="1"/>
</dbReference>
<dbReference type="InterPro" id="IPR011527">
    <property type="entry name" value="ABC1_TM_dom"/>
</dbReference>
<evidence type="ECO:0000256" key="7">
    <source>
        <dbReference type="SAM" id="Phobius"/>
    </source>
</evidence>
<dbReference type="InterPro" id="IPR003439">
    <property type="entry name" value="ABC_transporter-like_ATP-bd"/>
</dbReference>
<dbReference type="PROSITE" id="PS00211">
    <property type="entry name" value="ABC_TRANSPORTER_1"/>
    <property type="match status" value="1"/>
</dbReference>
<dbReference type="Pfam" id="PF00005">
    <property type="entry name" value="ABC_tran"/>
    <property type="match status" value="1"/>
</dbReference>
<dbReference type="Gene3D" id="3.40.50.300">
    <property type="entry name" value="P-loop containing nucleotide triphosphate hydrolases"/>
    <property type="match status" value="1"/>
</dbReference>
<evidence type="ECO:0000259" key="9">
    <source>
        <dbReference type="PROSITE" id="PS50929"/>
    </source>
</evidence>
<dbReference type="SUPFAM" id="SSF52540">
    <property type="entry name" value="P-loop containing nucleoside triphosphate hydrolases"/>
    <property type="match status" value="1"/>
</dbReference>
<evidence type="ECO:0000259" key="8">
    <source>
        <dbReference type="PROSITE" id="PS50893"/>
    </source>
</evidence>
<keyword evidence="3" id="KW-0547">Nucleotide-binding</keyword>
<evidence type="ECO:0000313" key="10">
    <source>
        <dbReference type="EMBL" id="MCF4142476.1"/>
    </source>
</evidence>
<dbReference type="Proteomes" id="UP001200430">
    <property type="component" value="Unassembled WGS sequence"/>
</dbReference>
<evidence type="ECO:0000256" key="6">
    <source>
        <dbReference type="ARBA" id="ARBA00023136"/>
    </source>
</evidence>
<proteinExistence type="predicted"/>
<dbReference type="PROSITE" id="PS50893">
    <property type="entry name" value="ABC_TRANSPORTER_2"/>
    <property type="match status" value="1"/>
</dbReference>
<evidence type="ECO:0000256" key="5">
    <source>
        <dbReference type="ARBA" id="ARBA00022989"/>
    </source>
</evidence>
<dbReference type="InterPro" id="IPR039421">
    <property type="entry name" value="Type_1_exporter"/>
</dbReference>
<evidence type="ECO:0000256" key="3">
    <source>
        <dbReference type="ARBA" id="ARBA00022741"/>
    </source>
</evidence>
<feature type="transmembrane region" description="Helical" evidence="7">
    <location>
        <begin position="246"/>
        <end position="270"/>
    </location>
</feature>
<keyword evidence="5 7" id="KW-1133">Transmembrane helix</keyword>
<dbReference type="SMART" id="SM00382">
    <property type="entry name" value="AAA"/>
    <property type="match status" value="1"/>
</dbReference>
<keyword evidence="6 7" id="KW-0472">Membrane</keyword>
<organism evidence="10 11">
    <name type="scientific">Dethiosulfovibrio marinus</name>
    <dbReference type="NCBI Taxonomy" id="133532"/>
    <lineage>
        <taxon>Bacteria</taxon>
        <taxon>Thermotogati</taxon>
        <taxon>Synergistota</taxon>
        <taxon>Synergistia</taxon>
        <taxon>Synergistales</taxon>
        <taxon>Dethiosulfovibrionaceae</taxon>
        <taxon>Dethiosulfovibrio</taxon>
    </lineage>
</organism>
<keyword evidence="4 10" id="KW-0067">ATP-binding</keyword>
<name>A0ABS9EMR4_9BACT</name>
<dbReference type="CDD" id="cd07346">
    <property type="entry name" value="ABC_6TM_exporters"/>
    <property type="match status" value="1"/>
</dbReference>
<dbReference type="InterPro" id="IPR017871">
    <property type="entry name" value="ABC_transporter-like_CS"/>
</dbReference>
<dbReference type="SUPFAM" id="SSF90123">
    <property type="entry name" value="ABC transporter transmembrane region"/>
    <property type="match status" value="1"/>
</dbReference>
<keyword evidence="11" id="KW-1185">Reference proteome</keyword>
<comment type="caution">
    <text evidence="10">The sequence shown here is derived from an EMBL/GenBank/DDBJ whole genome shotgun (WGS) entry which is preliminary data.</text>
</comment>
<accession>A0ABS9EMR4</accession>
<evidence type="ECO:0000313" key="11">
    <source>
        <dbReference type="Proteomes" id="UP001200430"/>
    </source>
</evidence>
<sequence length="576" mass="62781">MMRFFENITAGAPGKLIKPISFTVLSDVVNVGPFVMALGAIGILFEGFGPNGTLDIGGLWKVCIGLAAYALLIFAAEIPAYRTCYRSAYSASAKGRAALAEHLRKLPLGYLFSRDPGDMANMIMGDFALLEQAVSHFVPQLVGALVLPLMAFAGLWFLDWRMALAMFAPLPIGLVILVGATRFIRLMGARHMRAKISAANRLQEYLYGIRVIKAYNLTGGRFQRLERSFRDLMKESIRLEGGAGPIVMSAIACARTGLTIMVITGVWLMAEGTLNPMVFVTFLVVGSRVFDPLSTALINYAELRYAEQAGERILKLRSEPVMTGTKVPPQNHSIRLDQVNFGYGESPVLKDLSLSVPEGSLTALVGPSGSGKSTTLKLMARFHDPDSGRVLFGGKNVKEMDPEALMGRISMVFQDVYLFQDTVANNIAFGREGATREEVVEAAKRACCHDFITKLPDGYDTMVGEGGCTLSGGEKQRISIARAFLKDAPVVLLDEATASLDPENELDIQKAIDTLIKGRTVVVVAHRLKTICRADSIVVLDQGEMVESGTHKELLEKKGLYARLWSIQEESSGWTI</sequence>
<feature type="domain" description="ABC transporter" evidence="8">
    <location>
        <begin position="334"/>
        <end position="567"/>
    </location>
</feature>
<dbReference type="Gene3D" id="1.20.1560.10">
    <property type="entry name" value="ABC transporter type 1, transmembrane domain"/>
    <property type="match status" value="1"/>
</dbReference>
<protein>
    <submittedName>
        <fullName evidence="10">ABC transporter ATP-binding protein/permease</fullName>
    </submittedName>
</protein>
<feature type="domain" description="ABC transmembrane type-1" evidence="9">
    <location>
        <begin position="20"/>
        <end position="303"/>
    </location>
</feature>